<accession>A0A7W6HDI9</accession>
<keyword evidence="2" id="KW-1185">Reference proteome</keyword>
<dbReference type="Proteomes" id="UP000588647">
    <property type="component" value="Unassembled WGS sequence"/>
</dbReference>
<dbReference type="GO" id="GO:0016020">
    <property type="term" value="C:membrane"/>
    <property type="evidence" value="ECO:0007669"/>
    <property type="project" value="InterPro"/>
</dbReference>
<name>A0A7W6HDI9_9HYPH</name>
<dbReference type="InterPro" id="IPR005331">
    <property type="entry name" value="Sulfotransferase"/>
</dbReference>
<reference evidence="1 2" key="1">
    <citation type="submission" date="2020-08" db="EMBL/GenBank/DDBJ databases">
        <title>Genomic Encyclopedia of Type Strains, Phase IV (KMG-IV): sequencing the most valuable type-strain genomes for metagenomic binning, comparative biology and taxonomic classification.</title>
        <authorList>
            <person name="Goeker M."/>
        </authorList>
    </citation>
    <scope>NUCLEOTIDE SEQUENCE [LARGE SCALE GENOMIC DNA]</scope>
    <source>
        <strain evidence="1 2">DSM 103570</strain>
    </source>
</reference>
<sequence length="221" mass="24936">MRSIRPISADEKVVYLHIPKTAGTSINFYLRSIVGSDKVGWLGKEISLEDLSNQEKIEPFKVIGGHFNIEQAREIQFPVVYVSTLREPISRALSYYRYIMKIPSEVERLGLCGNFDEDVMHRFGEIVRDQQCAFFGIQMAEDPLRALLEIENTYVAPVERAQNLVDQLSAALGVTAAPLGRQNRGEGPTPDLSSEIYEVLRTVLVRDRALYDGLVHGKYFG</sequence>
<dbReference type="Gene3D" id="3.40.50.300">
    <property type="entry name" value="P-loop containing nucleotide triphosphate hydrolases"/>
    <property type="match status" value="1"/>
</dbReference>
<dbReference type="RefSeq" id="WP_183207716.1">
    <property type="nucleotide sequence ID" value="NZ_JAAAMM010000002.1"/>
</dbReference>
<evidence type="ECO:0000313" key="1">
    <source>
        <dbReference type="EMBL" id="MBB4003061.1"/>
    </source>
</evidence>
<dbReference type="AlphaFoldDB" id="A0A7W6HDI9"/>
<protein>
    <recommendedName>
        <fullName evidence="3">Sulfotransferase family protein</fullName>
    </recommendedName>
</protein>
<dbReference type="GO" id="GO:0008146">
    <property type="term" value="F:sulfotransferase activity"/>
    <property type="evidence" value="ECO:0007669"/>
    <property type="project" value="InterPro"/>
</dbReference>
<comment type="caution">
    <text evidence="1">The sequence shown here is derived from an EMBL/GenBank/DDBJ whole genome shotgun (WGS) entry which is preliminary data.</text>
</comment>
<evidence type="ECO:0000313" key="2">
    <source>
        <dbReference type="Proteomes" id="UP000588647"/>
    </source>
</evidence>
<dbReference type="Pfam" id="PF03567">
    <property type="entry name" value="Sulfotransfer_2"/>
    <property type="match status" value="1"/>
</dbReference>
<dbReference type="InterPro" id="IPR027417">
    <property type="entry name" value="P-loop_NTPase"/>
</dbReference>
<gene>
    <name evidence="1" type="ORF">GGR03_002136</name>
</gene>
<dbReference type="EMBL" id="JACIEM010000002">
    <property type="protein sequence ID" value="MBB4003061.1"/>
    <property type="molecule type" value="Genomic_DNA"/>
</dbReference>
<proteinExistence type="predicted"/>
<evidence type="ECO:0008006" key="3">
    <source>
        <dbReference type="Google" id="ProtNLM"/>
    </source>
</evidence>
<organism evidence="1 2">
    <name type="scientific">Aurantimonas endophytica</name>
    <dbReference type="NCBI Taxonomy" id="1522175"/>
    <lineage>
        <taxon>Bacteria</taxon>
        <taxon>Pseudomonadati</taxon>
        <taxon>Pseudomonadota</taxon>
        <taxon>Alphaproteobacteria</taxon>
        <taxon>Hyphomicrobiales</taxon>
        <taxon>Aurantimonadaceae</taxon>
        <taxon>Aurantimonas</taxon>
    </lineage>
</organism>